<dbReference type="InterPro" id="IPR006311">
    <property type="entry name" value="TAT_signal"/>
</dbReference>
<dbReference type="SUPFAM" id="SSF47240">
    <property type="entry name" value="Ferritin-like"/>
    <property type="match status" value="1"/>
</dbReference>
<protein>
    <submittedName>
        <fullName evidence="2">Ferritin-like domain-containing protein</fullName>
    </submittedName>
</protein>
<organism evidence="2 3">
    <name type="scientific">Hymenobacter yonginensis</name>
    <dbReference type="NCBI Taxonomy" id="748197"/>
    <lineage>
        <taxon>Bacteria</taxon>
        <taxon>Pseudomonadati</taxon>
        <taxon>Bacteroidota</taxon>
        <taxon>Cytophagia</taxon>
        <taxon>Cytophagales</taxon>
        <taxon>Hymenobacteraceae</taxon>
        <taxon>Hymenobacter</taxon>
    </lineage>
</organism>
<dbReference type="EMBL" id="CP115396">
    <property type="protein sequence ID" value="WBO83386.1"/>
    <property type="molecule type" value="Genomic_DNA"/>
</dbReference>
<name>A0ABY7PL17_9BACT</name>
<gene>
    <name evidence="2" type="ORF">O9Z63_13455</name>
</gene>
<evidence type="ECO:0000313" key="2">
    <source>
        <dbReference type="EMBL" id="WBO83386.1"/>
    </source>
</evidence>
<keyword evidence="1" id="KW-0732">Signal</keyword>
<evidence type="ECO:0000256" key="1">
    <source>
        <dbReference type="SAM" id="SignalP"/>
    </source>
</evidence>
<sequence>MHTPSSPARMLARRSFFRVAGAGAAASALVLAGCGKDDPEPTVAGTPTLTLGSFVTTTSSDPNITVLNYAYLLEQIEAAFYDKVVATPPADLQPGELAYLTDLRDHELIHREYLKYALGTSAYDNSLSAPLVFNFSTFTLTTRTGVWTAARQLEEIGVAAYNGAAKYLTSAEHLNALGKIVSVEARHAALAREVLQPGSFADNVGTTGLDDAKTPAQIVALIQPFVPVVISTANLPTT</sequence>
<proteinExistence type="predicted"/>
<feature type="signal peptide" evidence="1">
    <location>
        <begin position="1"/>
        <end position="32"/>
    </location>
</feature>
<evidence type="ECO:0000313" key="3">
    <source>
        <dbReference type="Proteomes" id="UP001211872"/>
    </source>
</evidence>
<accession>A0ABY7PL17</accession>
<reference evidence="2 3" key="1">
    <citation type="journal article" date="2011" name="Int. J. Syst. Evol. Microbiol.">
        <title>Hymenobacter yonginensis sp. nov., isolated from a mesotrophic artificial lake.</title>
        <authorList>
            <person name="Joung Y."/>
            <person name="Cho S.H."/>
            <person name="Kim H."/>
            <person name="Kim S.B."/>
            <person name="Joh K."/>
        </authorList>
    </citation>
    <scope>NUCLEOTIDE SEQUENCE [LARGE SCALE GENOMIC DNA]</scope>
    <source>
        <strain evidence="2 3">KCTC 22745</strain>
    </source>
</reference>
<dbReference type="RefSeq" id="WP_270125783.1">
    <property type="nucleotide sequence ID" value="NZ_CP115396.1"/>
</dbReference>
<dbReference type="Proteomes" id="UP001211872">
    <property type="component" value="Chromosome"/>
</dbReference>
<keyword evidence="3" id="KW-1185">Reference proteome</keyword>
<dbReference type="InterPro" id="IPR009078">
    <property type="entry name" value="Ferritin-like_SF"/>
</dbReference>
<dbReference type="Pfam" id="PF13668">
    <property type="entry name" value="Ferritin_2"/>
    <property type="match status" value="1"/>
</dbReference>
<dbReference type="PROSITE" id="PS51318">
    <property type="entry name" value="TAT"/>
    <property type="match status" value="1"/>
</dbReference>
<feature type="chain" id="PRO_5046801369" evidence="1">
    <location>
        <begin position="33"/>
        <end position="238"/>
    </location>
</feature>